<dbReference type="Proteomes" id="UP000208100">
    <property type="component" value="Segment"/>
</dbReference>
<dbReference type="InterPro" id="IPR009365">
    <property type="entry name" value="Nucleo_LEF-12"/>
</dbReference>
<proteinExistence type="predicted"/>
<dbReference type="EMBL" id="KC961304">
    <property type="protein sequence ID" value="AGR57143.1"/>
    <property type="molecule type" value="Genomic_DNA"/>
</dbReference>
<dbReference type="KEGG" id="vg:16479719"/>
<reference evidence="1 2" key="1">
    <citation type="journal article" date="2013" name="PLoS ONE">
        <title>Comparative Genome Sequence Analysis of Choristoneura occidentalis Freeman and C. rosaceana Harris (Lepidoptera: Tortricidae) Alphabaculoviruses.</title>
        <authorList>
            <person name="Thumbi D.K."/>
            <person name="Beliveau C."/>
            <person name="Cusson M."/>
            <person name="Lapointe R."/>
            <person name="Lucarotti C.J."/>
        </authorList>
    </citation>
    <scope>NUCLEOTIDE SEQUENCE [LARGE SCALE GENOMIC DNA]</scope>
    <source>
        <strain evidence="1">NB_1</strain>
    </source>
</reference>
<dbReference type="GeneID" id="16479719"/>
<gene>
    <name evidence="1" type="primary">lef-12</name>
</gene>
<dbReference type="Pfam" id="PF06256">
    <property type="entry name" value="Nucleo_LEF-12"/>
    <property type="match status" value="1"/>
</dbReference>
<keyword evidence="2" id="KW-1185">Reference proteome</keyword>
<accession>S5MR74</accession>
<dbReference type="OrthoDB" id="11297at10239"/>
<evidence type="ECO:0000313" key="1">
    <source>
        <dbReference type="EMBL" id="AGR57143.1"/>
    </source>
</evidence>
<protein>
    <submittedName>
        <fullName evidence="1">LEF-12</fullName>
    </submittedName>
</protein>
<dbReference type="RefSeq" id="YP_008378459.1">
    <property type="nucleotide sequence ID" value="NC_021924.1"/>
</dbReference>
<organism evidence="1 2">
    <name type="scientific">Choristoneura rosaceana nucleopolyhedrovirus</name>
    <dbReference type="NCBI Taxonomy" id="58094"/>
    <lineage>
        <taxon>Viruses</taxon>
        <taxon>Viruses incertae sedis</taxon>
        <taxon>Naldaviricetes</taxon>
        <taxon>Lefavirales</taxon>
        <taxon>Baculoviridae</taxon>
        <taxon>Alphabaculovirus</taxon>
        <taxon>Alphabaculovirus chorosaceanae</taxon>
    </lineage>
</organism>
<name>S5MR74_9ABAC</name>
<sequence length="178" mass="19718">MCSDCANMDSLDISNDVQFKTRLAYVADIAAMMQRTLDFMAVHGACTRADANTLCLADDTAAWLCGRADMCTFASFRVRIAAFRHPCGALAHFLFEESLAQRCTGSLPRYTYMNYAMFKGVLAIKLTVYVGDLHADGPPYFVDFARGRACVRTNAALHFQLPPFERCVEEVVAQSVSE</sequence>
<evidence type="ECO:0000313" key="2">
    <source>
        <dbReference type="Proteomes" id="UP000208100"/>
    </source>
</evidence>